<proteinExistence type="predicted"/>
<evidence type="ECO:0000256" key="1">
    <source>
        <dbReference type="ARBA" id="ARBA00004613"/>
    </source>
</evidence>
<dbReference type="Proteomes" id="UP000265020">
    <property type="component" value="Unassembled WGS sequence"/>
</dbReference>
<organism evidence="5 6">
    <name type="scientific">Cyprinodon variegatus</name>
    <name type="common">Sheepshead minnow</name>
    <dbReference type="NCBI Taxonomy" id="28743"/>
    <lineage>
        <taxon>Eukaryota</taxon>
        <taxon>Metazoa</taxon>
        <taxon>Chordata</taxon>
        <taxon>Craniata</taxon>
        <taxon>Vertebrata</taxon>
        <taxon>Euteleostomi</taxon>
        <taxon>Actinopterygii</taxon>
        <taxon>Neopterygii</taxon>
        <taxon>Teleostei</taxon>
        <taxon>Neoteleostei</taxon>
        <taxon>Acanthomorphata</taxon>
        <taxon>Ovalentaria</taxon>
        <taxon>Atherinomorphae</taxon>
        <taxon>Cyprinodontiformes</taxon>
        <taxon>Cyprinodontidae</taxon>
        <taxon>Cyprinodon</taxon>
    </lineage>
</organism>
<evidence type="ECO:0000313" key="6">
    <source>
        <dbReference type="Proteomes" id="UP000265020"/>
    </source>
</evidence>
<keyword evidence="3" id="KW-0732">Signal</keyword>
<evidence type="ECO:0000256" key="3">
    <source>
        <dbReference type="SAM" id="SignalP"/>
    </source>
</evidence>
<accession>A0A3Q2D4G6</accession>
<dbReference type="InterPro" id="IPR045860">
    <property type="entry name" value="Snake_toxin-like_sf"/>
</dbReference>
<dbReference type="SUPFAM" id="SSF57302">
    <property type="entry name" value="Snake toxin-like"/>
    <property type="match status" value="2"/>
</dbReference>
<dbReference type="GeneTree" id="ENSGT00940000163304"/>
<dbReference type="Ensembl" id="ENSCVAT00000020864.1">
    <property type="protein sequence ID" value="ENSCVAP00000013363.1"/>
    <property type="gene ID" value="ENSCVAG00000015848.1"/>
</dbReference>
<sequence>IMFIAFFLGVLLLPKADTLKCYESRLSEDGDGTEEKIECPSQQCFAMRSTVIKGKGMSEMKQKGCAGPKQLCHESSQTIGDLRVVFRGKCCSKDLCNSQFPPEYKPIPNGRKCISCYGKNCTGPINCEGDENYYITNMSFTSFLFSERSFPVKGCTSKFVCSNKLHPETIQISCCKGDYCNSARSSIPSILWLMPPAVSRILG</sequence>
<protein>
    <recommendedName>
        <fullName evidence="4">UPAR/Ly6 domain-containing protein</fullName>
    </recommendedName>
</protein>
<evidence type="ECO:0000259" key="4">
    <source>
        <dbReference type="Pfam" id="PF00021"/>
    </source>
</evidence>
<dbReference type="PANTHER" id="PTHR20914">
    <property type="entry name" value="LY6/PLAUR DOMAIN-CONTAINING PROTEIN 8"/>
    <property type="match status" value="1"/>
</dbReference>
<dbReference type="AlphaFoldDB" id="A0A3Q2D4G6"/>
<dbReference type="OMA" id="NCEGDEN"/>
<dbReference type="PANTHER" id="PTHR20914:SF9">
    <property type="entry name" value="COILED, ISOFORM A"/>
    <property type="match status" value="1"/>
</dbReference>
<evidence type="ECO:0000256" key="2">
    <source>
        <dbReference type="ARBA" id="ARBA00022525"/>
    </source>
</evidence>
<dbReference type="GO" id="GO:0005576">
    <property type="term" value="C:extracellular region"/>
    <property type="evidence" value="ECO:0007669"/>
    <property type="project" value="UniProtKB-SubCell"/>
</dbReference>
<dbReference type="STRING" id="28743.ENSCVAP00000013363"/>
<feature type="signal peptide" evidence="3">
    <location>
        <begin position="1"/>
        <end position="18"/>
    </location>
</feature>
<evidence type="ECO:0000313" key="5">
    <source>
        <dbReference type="Ensembl" id="ENSCVAP00000013363.1"/>
    </source>
</evidence>
<comment type="subcellular location">
    <subcellularLocation>
        <location evidence="1">Secreted</location>
    </subcellularLocation>
</comment>
<feature type="chain" id="PRO_5018674165" description="UPAR/Ly6 domain-containing protein" evidence="3">
    <location>
        <begin position="19"/>
        <end position="203"/>
    </location>
</feature>
<keyword evidence="6" id="KW-1185">Reference proteome</keyword>
<reference evidence="5" key="2">
    <citation type="submission" date="2025-09" db="UniProtKB">
        <authorList>
            <consortium name="Ensembl"/>
        </authorList>
    </citation>
    <scope>IDENTIFICATION</scope>
</reference>
<dbReference type="InterPro" id="IPR016054">
    <property type="entry name" value="LY6_UPA_recep-like"/>
</dbReference>
<feature type="domain" description="UPAR/Ly6" evidence="4">
    <location>
        <begin position="110"/>
        <end position="183"/>
    </location>
</feature>
<name>A0A3Q2D4G6_CYPVA</name>
<keyword evidence="2" id="KW-0964">Secreted</keyword>
<dbReference type="Pfam" id="PF00021">
    <property type="entry name" value="UPAR_LY6"/>
    <property type="match status" value="2"/>
</dbReference>
<reference evidence="5" key="1">
    <citation type="submission" date="2025-08" db="UniProtKB">
        <authorList>
            <consortium name="Ensembl"/>
        </authorList>
    </citation>
    <scope>IDENTIFICATION</scope>
</reference>
<dbReference type="Gene3D" id="2.10.60.10">
    <property type="entry name" value="CD59"/>
    <property type="match status" value="2"/>
</dbReference>
<dbReference type="InterPro" id="IPR050918">
    <property type="entry name" value="CNF-like_PLA2_Inhibitor"/>
</dbReference>
<feature type="domain" description="UPAR/Ly6" evidence="4">
    <location>
        <begin position="18"/>
        <end position="98"/>
    </location>
</feature>